<dbReference type="InterPro" id="IPR013718">
    <property type="entry name" value="COQ9_C"/>
</dbReference>
<keyword evidence="3" id="KW-0831">Ubiquinone biosynthesis</keyword>
<evidence type="ECO:0000256" key="5">
    <source>
        <dbReference type="ARBA" id="ARBA00023121"/>
    </source>
</evidence>
<evidence type="ECO:0000256" key="3">
    <source>
        <dbReference type="ARBA" id="ARBA00022688"/>
    </source>
</evidence>
<proteinExistence type="inferred from homology"/>
<evidence type="ECO:0000313" key="9">
    <source>
        <dbReference type="EMBL" id="SEV88504.1"/>
    </source>
</evidence>
<dbReference type="PANTHER" id="PTHR21427">
    <property type="entry name" value="UBIQUINONE BIOSYNTHESIS PROTEIN COQ9, MITOCHONDRIAL"/>
    <property type="match status" value="1"/>
</dbReference>
<comment type="similarity">
    <text evidence="2">Belongs to the COQ9 family.</text>
</comment>
<keyword evidence="4" id="KW-0809">Transit peptide</keyword>
<feature type="compositionally biased region" description="Basic and acidic residues" evidence="7">
    <location>
        <begin position="221"/>
        <end position="234"/>
    </location>
</feature>
<dbReference type="STRING" id="1173584.SAMN05444851_0090"/>
<evidence type="ECO:0000313" key="10">
    <source>
        <dbReference type="Proteomes" id="UP000199650"/>
    </source>
</evidence>
<protein>
    <submittedName>
        <fullName evidence="9">Ubiquinone biosynthesis protein COQ9</fullName>
    </submittedName>
</protein>
<feature type="domain" description="COQ9 C-terminal" evidence="8">
    <location>
        <begin position="112"/>
        <end position="180"/>
    </location>
</feature>
<gene>
    <name evidence="9" type="ORF">SAMN05444851_0090</name>
</gene>
<comment type="pathway">
    <text evidence="1">Cofactor biosynthesis; ubiquinone biosynthesis.</text>
</comment>
<reference evidence="9 10" key="1">
    <citation type="submission" date="2016-10" db="EMBL/GenBank/DDBJ databases">
        <authorList>
            <person name="de Groot N.N."/>
        </authorList>
    </citation>
    <scope>NUCLEOTIDE SEQUENCE [LARGE SCALE GENOMIC DNA]</scope>
    <source>
        <strain evidence="9 10">DSM 29439</strain>
    </source>
</reference>
<sequence>MTDKEKMLEAAIAHVPFDGWSDATLIAAAQDCDLTEAEARAMFPRGALDLALAYHRKGDADMVARLKAANLADMRFRDRIAAGVRYRLEVAEKELVRKGMAFFALPQNAGDGAAALWHTCGLIWETLGDKSTDLNWYTKRATLSAVYSSVVLFWLGDDTEGNEATWAFLDRRIDDVMQIEKIKGQARDSALYKAFMSGPGKILDAIKAPGAPNPNYPGRWQPEETGDKAGGKND</sequence>
<dbReference type="Proteomes" id="UP000199650">
    <property type="component" value="Unassembled WGS sequence"/>
</dbReference>
<accession>A0A1I0MKC2</accession>
<evidence type="ECO:0000256" key="2">
    <source>
        <dbReference type="ARBA" id="ARBA00010766"/>
    </source>
</evidence>
<dbReference type="EMBL" id="FOJB01000001">
    <property type="protein sequence ID" value="SEV88504.1"/>
    <property type="molecule type" value="Genomic_DNA"/>
</dbReference>
<dbReference type="OrthoDB" id="7201143at2"/>
<organism evidence="9 10">
    <name type="scientific">Aliiroseovarius sediminilitoris</name>
    <dbReference type="NCBI Taxonomy" id="1173584"/>
    <lineage>
        <taxon>Bacteria</taxon>
        <taxon>Pseudomonadati</taxon>
        <taxon>Pseudomonadota</taxon>
        <taxon>Alphaproteobacteria</taxon>
        <taxon>Rhodobacterales</taxon>
        <taxon>Paracoccaceae</taxon>
        <taxon>Aliiroseovarius</taxon>
    </lineage>
</organism>
<feature type="region of interest" description="Disordered" evidence="7">
    <location>
        <begin position="207"/>
        <end position="234"/>
    </location>
</feature>
<evidence type="ECO:0000256" key="4">
    <source>
        <dbReference type="ARBA" id="ARBA00022946"/>
    </source>
</evidence>
<dbReference type="PANTHER" id="PTHR21427:SF19">
    <property type="entry name" value="UBIQUINONE BIOSYNTHESIS PROTEIN COQ9, MITOCHONDRIAL"/>
    <property type="match status" value="1"/>
</dbReference>
<name>A0A1I0MKC2_9RHOB</name>
<evidence type="ECO:0000256" key="1">
    <source>
        <dbReference type="ARBA" id="ARBA00004749"/>
    </source>
</evidence>
<evidence type="ECO:0000256" key="7">
    <source>
        <dbReference type="SAM" id="MobiDB-lite"/>
    </source>
</evidence>
<dbReference type="AlphaFoldDB" id="A0A1I0MKC2"/>
<dbReference type="GO" id="GO:0006744">
    <property type="term" value="P:ubiquinone biosynthetic process"/>
    <property type="evidence" value="ECO:0007669"/>
    <property type="project" value="UniProtKB-KW"/>
</dbReference>
<dbReference type="InterPro" id="IPR012762">
    <property type="entry name" value="Ubiq_biosynth_COQ9"/>
</dbReference>
<keyword evidence="9" id="KW-0830">Ubiquinone</keyword>
<evidence type="ECO:0000259" key="8">
    <source>
        <dbReference type="Pfam" id="PF08511"/>
    </source>
</evidence>
<dbReference type="Gene3D" id="1.10.357.10">
    <property type="entry name" value="Tetracycline Repressor, domain 2"/>
    <property type="match status" value="1"/>
</dbReference>
<dbReference type="NCBIfam" id="TIGR02396">
    <property type="entry name" value="diverge_rpsU"/>
    <property type="match status" value="1"/>
</dbReference>
<keyword evidence="10" id="KW-1185">Reference proteome</keyword>
<dbReference type="RefSeq" id="WP_091427327.1">
    <property type="nucleotide sequence ID" value="NZ_FOJB01000001.1"/>
</dbReference>
<dbReference type="GO" id="GO:0008289">
    <property type="term" value="F:lipid binding"/>
    <property type="evidence" value="ECO:0007669"/>
    <property type="project" value="UniProtKB-KW"/>
</dbReference>
<comment type="function">
    <text evidence="6">Membrane-associated protein that warps the membrane surface to access and bind aromatic isoprenes with high specificity, including ubiquinone (CoQ) isoprene intermediates and presents them directly to COQ7, therefore facilitating the COQ7-mediated hydroxylase step. Participates in the biosynthesis of coenzyme Q, also named ubiquinone, an essential lipid-soluble electron transporter for aerobic cellular respiration.</text>
</comment>
<evidence type="ECO:0000256" key="6">
    <source>
        <dbReference type="ARBA" id="ARBA00058104"/>
    </source>
</evidence>
<keyword evidence="5" id="KW-0446">Lipid-binding</keyword>
<dbReference type="Pfam" id="PF08511">
    <property type="entry name" value="COQ9"/>
    <property type="match status" value="1"/>
</dbReference>